<accession>A0AA47HYR6</accession>
<organism evidence="1 2">
    <name type="scientific">Stutzerimonas frequens</name>
    <dbReference type="NCBI Taxonomy" id="2968969"/>
    <lineage>
        <taxon>Bacteria</taxon>
        <taxon>Pseudomonadati</taxon>
        <taxon>Pseudomonadota</taxon>
        <taxon>Gammaproteobacteria</taxon>
        <taxon>Pseudomonadales</taxon>
        <taxon>Pseudomonadaceae</taxon>
        <taxon>Stutzerimonas</taxon>
    </lineage>
</organism>
<dbReference type="AlphaFoldDB" id="A0AA47HYR6"/>
<evidence type="ECO:0000313" key="2">
    <source>
        <dbReference type="Proteomes" id="UP001164632"/>
    </source>
</evidence>
<dbReference type="Proteomes" id="UP001164632">
    <property type="component" value="Chromosome"/>
</dbReference>
<sequence length="111" mass="11898">MNTVTCKARSSFMPLECAGMFFIPEHSSKSGITGIPRNRPAALVPRGFALSAKSPAFQNIPVALECQKNYAAQQPCGFQACQVFDIPDIPDVLGVNPPFSFSGPAHASDFH</sequence>
<dbReference type="EMBL" id="CP113257">
    <property type="protein sequence ID" value="WAE53264.1"/>
    <property type="molecule type" value="Genomic_DNA"/>
</dbReference>
<name>A0AA47HYR6_9GAMM</name>
<evidence type="ECO:0000313" key="1">
    <source>
        <dbReference type="EMBL" id="WAE53264.1"/>
    </source>
</evidence>
<proteinExistence type="predicted"/>
<dbReference type="RefSeq" id="WP_267932108.1">
    <property type="nucleotide sequence ID" value="NZ_CP113257.1"/>
</dbReference>
<protein>
    <submittedName>
        <fullName evidence="1">Uncharacterized protein</fullName>
    </submittedName>
</protein>
<gene>
    <name evidence="1" type="ORF">OSV15_03435</name>
</gene>
<reference evidence="1" key="1">
    <citation type="submission" date="2022-11" db="EMBL/GenBank/DDBJ databases">
        <title>Genomic of Pseudomonas TF18.</title>
        <authorList>
            <person name="Liu T."/>
        </authorList>
    </citation>
    <scope>NUCLEOTIDE SEQUENCE</scope>
    <source>
        <strain evidence="1">TF18</strain>
    </source>
</reference>